<organism evidence="2 3">
    <name type="scientific">Macrophomina phaseolina (strain MS6)</name>
    <name type="common">Charcoal rot fungus</name>
    <dbReference type="NCBI Taxonomy" id="1126212"/>
    <lineage>
        <taxon>Eukaryota</taxon>
        <taxon>Fungi</taxon>
        <taxon>Dikarya</taxon>
        <taxon>Ascomycota</taxon>
        <taxon>Pezizomycotina</taxon>
        <taxon>Dothideomycetes</taxon>
        <taxon>Dothideomycetes incertae sedis</taxon>
        <taxon>Botryosphaeriales</taxon>
        <taxon>Botryosphaeriaceae</taxon>
        <taxon>Macrophomina</taxon>
    </lineage>
</organism>
<dbReference type="HOGENOM" id="CLU_950189_0_0_1"/>
<keyword evidence="1" id="KW-0175">Coiled coil</keyword>
<protein>
    <submittedName>
        <fullName evidence="2">Uncharacterized protein</fullName>
    </submittedName>
</protein>
<dbReference type="InParanoid" id="K2SDD6"/>
<reference evidence="2 3" key="1">
    <citation type="journal article" date="2012" name="BMC Genomics">
        <title>Tools to kill: Genome of one of the most destructive plant pathogenic fungi Macrophomina phaseolina.</title>
        <authorList>
            <person name="Islam M.S."/>
            <person name="Haque M.S."/>
            <person name="Islam M.M."/>
            <person name="Emdad E.M."/>
            <person name="Halim A."/>
            <person name="Hossen Q.M.M."/>
            <person name="Hossain M.Z."/>
            <person name="Ahmed B."/>
            <person name="Rahim S."/>
            <person name="Rahman M.S."/>
            <person name="Alam M.M."/>
            <person name="Hou S."/>
            <person name="Wan X."/>
            <person name="Saito J.A."/>
            <person name="Alam M."/>
        </authorList>
    </citation>
    <scope>NUCLEOTIDE SEQUENCE [LARGE SCALE GENOMIC DNA]</scope>
    <source>
        <strain evidence="2 3">MS6</strain>
    </source>
</reference>
<comment type="caution">
    <text evidence="2">The sequence shown here is derived from an EMBL/GenBank/DDBJ whole genome shotgun (WGS) entry which is preliminary data.</text>
</comment>
<dbReference type="Proteomes" id="UP000007129">
    <property type="component" value="Unassembled WGS sequence"/>
</dbReference>
<name>K2SDD6_MACPH</name>
<evidence type="ECO:0000256" key="1">
    <source>
        <dbReference type="SAM" id="Coils"/>
    </source>
</evidence>
<feature type="coiled-coil region" evidence="1">
    <location>
        <begin position="164"/>
        <end position="268"/>
    </location>
</feature>
<proteinExistence type="predicted"/>
<dbReference type="VEuPathDB" id="FungiDB:MPH_02325"/>
<evidence type="ECO:0000313" key="3">
    <source>
        <dbReference type="Proteomes" id="UP000007129"/>
    </source>
</evidence>
<dbReference type="EMBL" id="AHHD01000088">
    <property type="protein sequence ID" value="EKG20399.1"/>
    <property type="molecule type" value="Genomic_DNA"/>
</dbReference>
<accession>K2SDD6</accession>
<gene>
    <name evidence="2" type="ORF">MPH_02325</name>
</gene>
<sequence>MSNSSSAGTMVAGRPGGSVDAVNTALFIYEPSAAELIASDSLAEAVRASEAIRNNTNNLIDMVHDGFRNSGLYTEEETEDMLGLIRDQLTELYSMSEEVTLHTKSFLCEACKRYGADMQRLSLQHIEREQHLTQTINIQHGTIQTLQQNLSRLTLHTGLVRDENQGLSNENLVLRQRLEQLEASKNLLQNLSKDMSVSLVKHQKELQCMNIQHQDEVARLTKELENEKSTYMQAKDYEKLLVVALKDMEEIKKRNDEIKAKAEATVNAAAENIDKKRAVSFSSEQHLQTDYEA</sequence>
<dbReference type="OrthoDB" id="10546048at2759"/>
<dbReference type="AlphaFoldDB" id="K2SDD6"/>
<evidence type="ECO:0000313" key="2">
    <source>
        <dbReference type="EMBL" id="EKG20399.1"/>
    </source>
</evidence>